<dbReference type="PANTHER" id="PTHR23416">
    <property type="entry name" value="SIALIC ACID SYNTHASE-RELATED"/>
    <property type="match status" value="1"/>
</dbReference>
<evidence type="ECO:0000313" key="2">
    <source>
        <dbReference type="Proteomes" id="UP001224644"/>
    </source>
</evidence>
<dbReference type="Gene3D" id="2.160.10.10">
    <property type="entry name" value="Hexapeptide repeat proteins"/>
    <property type="match status" value="1"/>
</dbReference>
<keyword evidence="2" id="KW-1185">Reference proteome</keyword>
<comment type="caution">
    <text evidence="1">The sequence shown here is derived from an EMBL/GenBank/DDBJ whole genome shotgun (WGS) entry which is preliminary data.</text>
</comment>
<dbReference type="RefSeq" id="WP_238223018.1">
    <property type="nucleotide sequence ID" value="NZ_BPQD01000003.1"/>
</dbReference>
<evidence type="ECO:0000313" key="1">
    <source>
        <dbReference type="EMBL" id="MDN3590602.1"/>
    </source>
</evidence>
<name>A0ABT8BGL9_9HYPH</name>
<reference evidence="2" key="1">
    <citation type="journal article" date="2019" name="Int. J. Syst. Evol. Microbiol.">
        <title>The Global Catalogue of Microorganisms (GCM) 10K type strain sequencing project: providing services to taxonomists for standard genome sequencing and annotation.</title>
        <authorList>
            <consortium name="The Broad Institute Genomics Platform"/>
            <consortium name="The Broad Institute Genome Sequencing Center for Infectious Disease"/>
            <person name="Wu L."/>
            <person name="Ma J."/>
        </authorList>
    </citation>
    <scope>NUCLEOTIDE SEQUENCE [LARGE SCALE GENOMIC DNA]</scope>
    <source>
        <strain evidence="2">CECT 7069</strain>
    </source>
</reference>
<accession>A0ABT8BGL9</accession>
<dbReference type="InterPro" id="IPR051159">
    <property type="entry name" value="Hexapeptide_acetyltransf"/>
</dbReference>
<sequence length="293" mass="31702">MKLSHNAFYNFDLGPTAERLVGELFFPYEVEIHIGTSIFIFGRFSIGLIGRLSILSEPPSTPTVLFRAGAFTEAHASSRIIIGGEHGVSSVLHNSFGVYGKLFTHLFPDDEKRCVRMEAKGVILRDGVILSADSTVIDGVTIGDGTVLAAGAVAVGDCGAYSIYGGVPAKQIKRRLTPEQITVVEGFDLARVRSHCLTATPSILRRLEQGQLQIAEARGMVEHMTDVPRIIMAGTKGSNNEIILGEIQAFQVGDRNITDEAQIKTLRDYFAQAKAGRSSIKWSPDVFHAIGAS</sequence>
<organism evidence="1 2">
    <name type="scientific">Methylobacterium adhaesivum</name>
    <dbReference type="NCBI Taxonomy" id="333297"/>
    <lineage>
        <taxon>Bacteria</taxon>
        <taxon>Pseudomonadati</taxon>
        <taxon>Pseudomonadota</taxon>
        <taxon>Alphaproteobacteria</taxon>
        <taxon>Hyphomicrobiales</taxon>
        <taxon>Methylobacteriaceae</taxon>
        <taxon>Methylobacterium</taxon>
    </lineage>
</organism>
<protein>
    <submittedName>
        <fullName evidence="1">Uncharacterized protein</fullName>
    </submittedName>
</protein>
<dbReference type="Proteomes" id="UP001224644">
    <property type="component" value="Unassembled WGS sequence"/>
</dbReference>
<proteinExistence type="predicted"/>
<dbReference type="InterPro" id="IPR011004">
    <property type="entry name" value="Trimer_LpxA-like_sf"/>
</dbReference>
<gene>
    <name evidence="1" type="ORF">QWZ12_08245</name>
</gene>
<dbReference type="SUPFAM" id="SSF51161">
    <property type="entry name" value="Trimeric LpxA-like enzymes"/>
    <property type="match status" value="1"/>
</dbReference>
<dbReference type="EMBL" id="JAUFPX010000006">
    <property type="protein sequence ID" value="MDN3590602.1"/>
    <property type="molecule type" value="Genomic_DNA"/>
</dbReference>